<evidence type="ECO:0000313" key="1">
    <source>
        <dbReference type="EMBL" id="RWU11314.1"/>
    </source>
</evidence>
<proteinExistence type="predicted"/>
<dbReference type="EMBL" id="RSFE01000004">
    <property type="protein sequence ID" value="RWU11314.1"/>
    <property type="molecule type" value="Genomic_DNA"/>
</dbReference>
<dbReference type="RefSeq" id="WP_128352320.1">
    <property type="nucleotide sequence ID" value="NZ_RSFE01000004.1"/>
</dbReference>
<organism evidence="1 2">
    <name type="scientific">Pseudidiomarina gelatinasegens</name>
    <dbReference type="NCBI Taxonomy" id="2487740"/>
    <lineage>
        <taxon>Bacteria</taxon>
        <taxon>Pseudomonadati</taxon>
        <taxon>Pseudomonadota</taxon>
        <taxon>Gammaproteobacteria</taxon>
        <taxon>Alteromonadales</taxon>
        <taxon>Idiomarinaceae</taxon>
        <taxon>Pseudidiomarina</taxon>
    </lineage>
</organism>
<accession>A0A451GEC9</accession>
<gene>
    <name evidence="1" type="ORF">EGC76_07185</name>
</gene>
<protein>
    <submittedName>
        <fullName evidence="1">Uncharacterized protein</fullName>
    </submittedName>
</protein>
<reference evidence="1 2" key="1">
    <citation type="submission" date="2018-12" db="EMBL/GenBank/DDBJ databases">
        <authorList>
            <person name="Li A."/>
            <person name="Zhang M."/>
            <person name="Zhu H."/>
        </authorList>
    </citation>
    <scope>NUCLEOTIDE SEQUENCE [LARGE SCALE GENOMIC DNA]</scope>
    <source>
        <strain evidence="1 2">R04H25</strain>
    </source>
</reference>
<comment type="caution">
    <text evidence="1">The sequence shown here is derived from an EMBL/GenBank/DDBJ whole genome shotgun (WGS) entry which is preliminary data.</text>
</comment>
<dbReference type="AlphaFoldDB" id="A0A451GEC9"/>
<dbReference type="OrthoDB" id="6402264at2"/>
<sequence>MKTSYLDLDLIKRDGPFDEFKQDVSVVSVELKSGEQCHQILLMYPNEIIGMNGMSSLPFAVEEVNKVFQTKDDLSTRADMSWVFRERNSKF</sequence>
<name>A0A451GEC9_9GAMM</name>
<keyword evidence="2" id="KW-1185">Reference proteome</keyword>
<evidence type="ECO:0000313" key="2">
    <source>
        <dbReference type="Proteomes" id="UP000288789"/>
    </source>
</evidence>
<dbReference type="Proteomes" id="UP000288789">
    <property type="component" value="Unassembled WGS sequence"/>
</dbReference>